<dbReference type="EC" id="3.2.1.21" evidence="5"/>
<gene>
    <name evidence="19" type="ORF">EDB81DRAFT_843300</name>
</gene>
<accession>A0A9P9IZL5</accession>
<comment type="function">
    <text evidence="13">Beta-glucosidases are one of a number of cellulolytic enzymes involved in the degradation of cellulosic biomass. Catalyzes the last step releasing glucose from the inhibitory cellobiose.</text>
</comment>
<keyword evidence="9" id="KW-0325">Glycoprotein</keyword>
<sequence length="565" mass="62180">MANDFISRLNLSKKSNIITGKLQLGLGGCIRNILPIECIGFPGVCFQDGPNGVNIADLTKFRAKGIEVALGPSAGPISRHGLRGRNWEGFSIDPYLSGIAMDATIRGIQSQGVQACAKYINGTRIKAISSNISNRTLHELYLWPFSNTIKARAVSTICSYNRLNQTYACKNPALLKGLLREQLGFRGYIISDWFITHSGSKSINTRLNMNMPKGSITKKRINKIVYRIISPYFYFGQDQNNFPTIDLSLSYTFRAWSNVLSLLPGPIPKSRNVRANYAKLIRKIGAKVTVLLKNVNSTLPLKAPLNIGVFNNDTTNPSNGLTFIKLFEVGTLDISGSAANDFLSIYPILDVCINSTLVVTNIANKCLKTVIVTHSASINSIAWANNTKVSAILAAHLPGQESGHTIANLPYSIAKNPEDYNIPIVNLTKAEVTSLTAWQAEFTEGQMIDYKHFDAASIKPLFEFGFGLSYTRFTINSKPDASLTIQPGDSMPKGTLVQVLRGFEKSQLKPGESRDVEFTLLRRDISYWDTVSQQWVVPKGKIGLRAGFSSRDIKAKADLNLKLTS</sequence>
<dbReference type="InterPro" id="IPR002772">
    <property type="entry name" value="Glyco_hydro_3_C"/>
</dbReference>
<name>A0A9P9IZL5_9HYPO</name>
<evidence type="ECO:0000313" key="19">
    <source>
        <dbReference type="EMBL" id="KAH7141774.1"/>
    </source>
</evidence>
<evidence type="ECO:0000256" key="1">
    <source>
        <dbReference type="ARBA" id="ARBA00000448"/>
    </source>
</evidence>
<dbReference type="InterPro" id="IPR026891">
    <property type="entry name" value="Fn3-like"/>
</dbReference>
<dbReference type="SMART" id="SM01217">
    <property type="entry name" value="Fn3_like"/>
    <property type="match status" value="1"/>
</dbReference>
<evidence type="ECO:0000256" key="14">
    <source>
        <dbReference type="ARBA" id="ARBA00039579"/>
    </source>
</evidence>
<dbReference type="InterPro" id="IPR013783">
    <property type="entry name" value="Ig-like_fold"/>
</dbReference>
<dbReference type="GO" id="GO:0008422">
    <property type="term" value="F:beta-glucosidase activity"/>
    <property type="evidence" value="ECO:0007669"/>
    <property type="project" value="UniProtKB-EC"/>
</dbReference>
<dbReference type="InterPro" id="IPR050288">
    <property type="entry name" value="Cellulose_deg_GH3"/>
</dbReference>
<proteinExistence type="inferred from homology"/>
<dbReference type="InterPro" id="IPR036962">
    <property type="entry name" value="Glyco_hydro_3_N_sf"/>
</dbReference>
<dbReference type="PANTHER" id="PTHR42715:SF12">
    <property type="entry name" value="BETA-GLUCOSIDASE G-RELATED"/>
    <property type="match status" value="1"/>
</dbReference>
<dbReference type="SUPFAM" id="SSF51445">
    <property type="entry name" value="(Trans)glycosidases"/>
    <property type="match status" value="1"/>
</dbReference>
<dbReference type="Proteomes" id="UP000738349">
    <property type="component" value="Unassembled WGS sequence"/>
</dbReference>
<comment type="pathway">
    <text evidence="3">Glycan metabolism; cellulose degradation.</text>
</comment>
<evidence type="ECO:0000256" key="9">
    <source>
        <dbReference type="ARBA" id="ARBA00023180"/>
    </source>
</evidence>
<evidence type="ECO:0000256" key="11">
    <source>
        <dbReference type="ARBA" id="ARBA00023295"/>
    </source>
</evidence>
<evidence type="ECO:0000256" key="5">
    <source>
        <dbReference type="ARBA" id="ARBA00012744"/>
    </source>
</evidence>
<dbReference type="PRINTS" id="PR00133">
    <property type="entry name" value="GLHYDRLASE3"/>
</dbReference>
<dbReference type="GO" id="GO:0005576">
    <property type="term" value="C:extracellular region"/>
    <property type="evidence" value="ECO:0007669"/>
    <property type="project" value="UniProtKB-SubCell"/>
</dbReference>
<comment type="subcellular location">
    <subcellularLocation>
        <location evidence="2">Secreted</location>
    </subcellularLocation>
</comment>
<evidence type="ECO:0000256" key="16">
    <source>
        <dbReference type="ARBA" id="ARBA00041601"/>
    </source>
</evidence>
<dbReference type="Gene3D" id="2.60.40.10">
    <property type="entry name" value="Immunoglobulins"/>
    <property type="match status" value="1"/>
</dbReference>
<evidence type="ECO:0000256" key="8">
    <source>
        <dbReference type="ARBA" id="ARBA00022801"/>
    </source>
</evidence>
<comment type="catalytic activity">
    <reaction evidence="1">
        <text>Hydrolysis of terminal, non-reducing beta-D-glucosyl residues with release of beta-D-glucose.</text>
        <dbReference type="EC" id="3.2.1.21"/>
    </reaction>
</comment>
<feature type="domain" description="Fibronectin type III-like" evidence="18">
    <location>
        <begin position="480"/>
        <end position="550"/>
    </location>
</feature>
<dbReference type="Gene3D" id="3.40.50.1700">
    <property type="entry name" value="Glycoside hydrolase family 3 C-terminal domain"/>
    <property type="match status" value="2"/>
</dbReference>
<protein>
    <recommendedName>
        <fullName evidence="14">Probable beta-glucosidase G</fullName>
        <ecNumber evidence="5">3.2.1.21</ecNumber>
    </recommendedName>
    <alternativeName>
        <fullName evidence="15">Beta-D-glucoside glucohydrolase G</fullName>
    </alternativeName>
    <alternativeName>
        <fullName evidence="16">Cellobiase G</fullName>
    </alternativeName>
    <alternativeName>
        <fullName evidence="17">Gentiobiase G</fullName>
    </alternativeName>
</protein>
<evidence type="ECO:0000313" key="20">
    <source>
        <dbReference type="Proteomes" id="UP000738349"/>
    </source>
</evidence>
<dbReference type="InterPro" id="IPR036881">
    <property type="entry name" value="Glyco_hydro_3_C_sf"/>
</dbReference>
<dbReference type="Pfam" id="PF01915">
    <property type="entry name" value="Glyco_hydro_3_C"/>
    <property type="match status" value="1"/>
</dbReference>
<dbReference type="OrthoDB" id="416222at2759"/>
<evidence type="ECO:0000256" key="3">
    <source>
        <dbReference type="ARBA" id="ARBA00004987"/>
    </source>
</evidence>
<dbReference type="Pfam" id="PF00933">
    <property type="entry name" value="Glyco_hydro_3"/>
    <property type="match status" value="1"/>
</dbReference>
<comment type="similarity">
    <text evidence="4">Belongs to the glycosyl hydrolase 3 family.</text>
</comment>
<dbReference type="EMBL" id="JAGMUV010000010">
    <property type="protein sequence ID" value="KAH7141774.1"/>
    <property type="molecule type" value="Genomic_DNA"/>
</dbReference>
<dbReference type="InterPro" id="IPR001764">
    <property type="entry name" value="Glyco_hydro_3_N"/>
</dbReference>
<dbReference type="SUPFAM" id="SSF52279">
    <property type="entry name" value="Beta-D-glucan exohydrolase, C-terminal domain"/>
    <property type="match status" value="1"/>
</dbReference>
<dbReference type="InterPro" id="IPR017853">
    <property type="entry name" value="GH"/>
</dbReference>
<keyword evidence="12" id="KW-0624">Polysaccharide degradation</keyword>
<dbReference type="AlphaFoldDB" id="A0A9P9IZL5"/>
<dbReference type="PANTHER" id="PTHR42715">
    <property type="entry name" value="BETA-GLUCOSIDASE"/>
    <property type="match status" value="1"/>
</dbReference>
<keyword evidence="11" id="KW-0326">Glycosidase</keyword>
<keyword evidence="10" id="KW-0119">Carbohydrate metabolism</keyword>
<keyword evidence="7" id="KW-0732">Signal</keyword>
<keyword evidence="8 19" id="KW-0378">Hydrolase</keyword>
<organism evidence="19 20">
    <name type="scientific">Dactylonectria macrodidyma</name>
    <dbReference type="NCBI Taxonomy" id="307937"/>
    <lineage>
        <taxon>Eukaryota</taxon>
        <taxon>Fungi</taxon>
        <taxon>Dikarya</taxon>
        <taxon>Ascomycota</taxon>
        <taxon>Pezizomycotina</taxon>
        <taxon>Sordariomycetes</taxon>
        <taxon>Hypocreomycetidae</taxon>
        <taxon>Hypocreales</taxon>
        <taxon>Nectriaceae</taxon>
        <taxon>Dactylonectria</taxon>
    </lineage>
</organism>
<keyword evidence="20" id="KW-1185">Reference proteome</keyword>
<evidence type="ECO:0000256" key="2">
    <source>
        <dbReference type="ARBA" id="ARBA00004613"/>
    </source>
</evidence>
<evidence type="ECO:0000256" key="13">
    <source>
        <dbReference type="ARBA" id="ARBA00024983"/>
    </source>
</evidence>
<evidence type="ECO:0000256" key="6">
    <source>
        <dbReference type="ARBA" id="ARBA00022525"/>
    </source>
</evidence>
<evidence type="ECO:0000256" key="15">
    <source>
        <dbReference type="ARBA" id="ARBA00041276"/>
    </source>
</evidence>
<evidence type="ECO:0000256" key="4">
    <source>
        <dbReference type="ARBA" id="ARBA00005336"/>
    </source>
</evidence>
<evidence type="ECO:0000256" key="17">
    <source>
        <dbReference type="ARBA" id="ARBA00041808"/>
    </source>
</evidence>
<evidence type="ECO:0000256" key="12">
    <source>
        <dbReference type="ARBA" id="ARBA00023326"/>
    </source>
</evidence>
<evidence type="ECO:0000259" key="18">
    <source>
        <dbReference type="SMART" id="SM01217"/>
    </source>
</evidence>
<reference evidence="19" key="1">
    <citation type="journal article" date="2021" name="Nat. Commun.">
        <title>Genetic determinants of endophytism in the Arabidopsis root mycobiome.</title>
        <authorList>
            <person name="Mesny F."/>
            <person name="Miyauchi S."/>
            <person name="Thiergart T."/>
            <person name="Pickel B."/>
            <person name="Atanasova L."/>
            <person name="Karlsson M."/>
            <person name="Huettel B."/>
            <person name="Barry K.W."/>
            <person name="Haridas S."/>
            <person name="Chen C."/>
            <person name="Bauer D."/>
            <person name="Andreopoulos W."/>
            <person name="Pangilinan J."/>
            <person name="LaButti K."/>
            <person name="Riley R."/>
            <person name="Lipzen A."/>
            <person name="Clum A."/>
            <person name="Drula E."/>
            <person name="Henrissat B."/>
            <person name="Kohler A."/>
            <person name="Grigoriev I.V."/>
            <person name="Martin F.M."/>
            <person name="Hacquard S."/>
        </authorList>
    </citation>
    <scope>NUCLEOTIDE SEQUENCE</scope>
    <source>
        <strain evidence="19">MPI-CAGE-AT-0147</strain>
    </source>
</reference>
<comment type="caution">
    <text evidence="19">The sequence shown here is derived from an EMBL/GenBank/DDBJ whole genome shotgun (WGS) entry which is preliminary data.</text>
</comment>
<dbReference type="Pfam" id="PF14310">
    <property type="entry name" value="Fn3-like"/>
    <property type="match status" value="1"/>
</dbReference>
<dbReference type="Gene3D" id="3.20.20.300">
    <property type="entry name" value="Glycoside hydrolase, family 3, N-terminal domain"/>
    <property type="match status" value="1"/>
</dbReference>
<evidence type="ECO:0000256" key="7">
    <source>
        <dbReference type="ARBA" id="ARBA00022729"/>
    </source>
</evidence>
<evidence type="ECO:0000256" key="10">
    <source>
        <dbReference type="ARBA" id="ARBA00023277"/>
    </source>
</evidence>
<dbReference type="GO" id="GO:0009251">
    <property type="term" value="P:glucan catabolic process"/>
    <property type="evidence" value="ECO:0007669"/>
    <property type="project" value="TreeGrafter"/>
</dbReference>
<keyword evidence="6" id="KW-0964">Secreted</keyword>